<dbReference type="InterPro" id="IPR034819">
    <property type="entry name" value="CPEB"/>
</dbReference>
<gene>
    <name evidence="3" type="primary">CPEB2</name>
</gene>
<dbReference type="GO" id="GO:0043005">
    <property type="term" value="C:neuron projection"/>
    <property type="evidence" value="ECO:0007669"/>
    <property type="project" value="TreeGrafter"/>
</dbReference>
<dbReference type="GO" id="GO:0032869">
    <property type="term" value="P:cellular response to insulin stimulus"/>
    <property type="evidence" value="ECO:0007669"/>
    <property type="project" value="Ensembl"/>
</dbReference>
<dbReference type="GeneTree" id="ENSGT00940000160357"/>
<feature type="region of interest" description="Disordered" evidence="1">
    <location>
        <begin position="24"/>
        <end position="73"/>
    </location>
</feature>
<dbReference type="Gene3D" id="3.30.70.330">
    <property type="match status" value="1"/>
</dbReference>
<dbReference type="GO" id="GO:0000900">
    <property type="term" value="F:mRNA regulatory element binding translation repressor activity"/>
    <property type="evidence" value="ECO:0007669"/>
    <property type="project" value="TreeGrafter"/>
</dbReference>
<dbReference type="GO" id="GO:0005737">
    <property type="term" value="C:cytoplasm"/>
    <property type="evidence" value="ECO:0007669"/>
    <property type="project" value="Ensembl"/>
</dbReference>
<name>A0A8C0IPP9_CHEAB</name>
<evidence type="ECO:0000256" key="1">
    <source>
        <dbReference type="SAM" id="MobiDB-lite"/>
    </source>
</evidence>
<dbReference type="GO" id="GO:0043022">
    <property type="term" value="F:ribosome binding"/>
    <property type="evidence" value="ECO:0007669"/>
    <property type="project" value="TreeGrafter"/>
</dbReference>
<dbReference type="GO" id="GO:0005634">
    <property type="term" value="C:nucleus"/>
    <property type="evidence" value="ECO:0007669"/>
    <property type="project" value="Ensembl"/>
</dbReference>
<dbReference type="GO" id="GO:0045202">
    <property type="term" value="C:synapse"/>
    <property type="evidence" value="ECO:0007669"/>
    <property type="project" value="TreeGrafter"/>
</dbReference>
<dbReference type="Proteomes" id="UP000694404">
    <property type="component" value="Unplaced"/>
</dbReference>
<sequence length="436" mass="49112">MPPPSPESETSFYPGIPSSINPAFFQSFSPVSPHNPCAGPFSSPFSAAAPPPPMNLPQQQQQNRRSPVSPQLQHQHQAAAAAAAFLQQRNSYNHHQPLLKQSPWSNHQSSGWSTGNMSWGGMHGRDHRRTGNMGIPGTMNQISPLKKPFSGNVIAPPKFTRSTPSLTPKSWIEDNVFRTDNNSNTLLPLQVRMICNWSCLNVYSWCSADRNRMYDSLNMHSLENSLIDIMRAEHDPLKGRLSYPHPGTDNLLMLNGRSSLFPIDDGLLDDGHSDQVGVLNSPTCYSAHQNGERIERFSRKVFVGGLPPDIDEDEITASFRRFGPLVVDWPHKAESKSYFPPKGNTVRNFFFLIYVNLLNLGHLFNLFMPLSLLKGLFCSLLGDVYTALQKEIKEGMYPRKNHLHEGREKSRSLLKSTRTLNFTWEALKYCGDFFFI</sequence>
<dbReference type="InterPro" id="IPR012677">
    <property type="entry name" value="Nucleotide-bd_a/b_plait_sf"/>
</dbReference>
<dbReference type="GO" id="GO:0003730">
    <property type="term" value="F:mRNA 3'-UTR binding"/>
    <property type="evidence" value="ECO:0007669"/>
    <property type="project" value="InterPro"/>
</dbReference>
<dbReference type="GO" id="GO:0008135">
    <property type="term" value="F:translation factor activity, RNA binding"/>
    <property type="evidence" value="ECO:0007669"/>
    <property type="project" value="TreeGrafter"/>
</dbReference>
<dbReference type="Pfam" id="PF16367">
    <property type="entry name" value="RRM_7"/>
    <property type="match status" value="1"/>
</dbReference>
<protein>
    <submittedName>
        <fullName evidence="3">Cytoplasmic polyadenylation element binding protein 2</fullName>
    </submittedName>
</protein>
<feature type="compositionally biased region" description="Low complexity" evidence="1">
    <location>
        <begin position="56"/>
        <end position="73"/>
    </location>
</feature>
<proteinExistence type="predicted"/>
<dbReference type="SUPFAM" id="SSF54928">
    <property type="entry name" value="RNA-binding domain, RBD"/>
    <property type="match status" value="1"/>
</dbReference>
<evidence type="ECO:0000313" key="3">
    <source>
        <dbReference type="Ensembl" id="ENSCABP00000010302.1"/>
    </source>
</evidence>
<accession>A0A8C0IPP9</accession>
<feature type="domain" description="RRM" evidence="2">
    <location>
        <begin position="298"/>
        <end position="356"/>
    </location>
</feature>
<dbReference type="InterPro" id="IPR000504">
    <property type="entry name" value="RRM_dom"/>
</dbReference>
<dbReference type="PANTHER" id="PTHR12566">
    <property type="entry name" value="CYTOPLASMIC POLYADENYLATION ELEMENT BINDING PROTEIN CPEB"/>
    <property type="match status" value="1"/>
</dbReference>
<dbReference type="Ensembl" id="ENSCABT00000011283.1">
    <property type="protein sequence ID" value="ENSCABP00000010302.1"/>
    <property type="gene ID" value="ENSCABG00000007729.1"/>
</dbReference>
<organism evidence="3 4">
    <name type="scientific">Chelonoidis abingdonii</name>
    <name type="common">Abingdon island giant tortoise</name>
    <name type="synonym">Testudo abingdonii</name>
    <dbReference type="NCBI Taxonomy" id="106734"/>
    <lineage>
        <taxon>Eukaryota</taxon>
        <taxon>Metazoa</taxon>
        <taxon>Chordata</taxon>
        <taxon>Craniata</taxon>
        <taxon>Vertebrata</taxon>
        <taxon>Euteleostomi</taxon>
        <taxon>Archelosauria</taxon>
        <taxon>Testudinata</taxon>
        <taxon>Testudines</taxon>
        <taxon>Cryptodira</taxon>
        <taxon>Durocryptodira</taxon>
        <taxon>Testudinoidea</taxon>
        <taxon>Testudinidae</taxon>
        <taxon>Chelonoidis</taxon>
    </lineage>
</organism>
<reference evidence="3" key="1">
    <citation type="submission" date="2025-08" db="UniProtKB">
        <authorList>
            <consortium name="Ensembl"/>
        </authorList>
    </citation>
    <scope>IDENTIFICATION</scope>
</reference>
<keyword evidence="4" id="KW-1185">Reference proteome</keyword>
<evidence type="ECO:0000259" key="2">
    <source>
        <dbReference type="Pfam" id="PF16367"/>
    </source>
</evidence>
<dbReference type="AlphaFoldDB" id="A0A8C0IPP9"/>
<dbReference type="GO" id="GO:0071456">
    <property type="term" value="P:cellular response to hypoxia"/>
    <property type="evidence" value="ECO:0007669"/>
    <property type="project" value="Ensembl"/>
</dbReference>
<dbReference type="InterPro" id="IPR035979">
    <property type="entry name" value="RBD_domain_sf"/>
</dbReference>
<reference evidence="3" key="2">
    <citation type="submission" date="2025-09" db="UniProtKB">
        <authorList>
            <consortium name="Ensembl"/>
        </authorList>
    </citation>
    <scope>IDENTIFICATION</scope>
</reference>
<evidence type="ECO:0000313" key="4">
    <source>
        <dbReference type="Proteomes" id="UP000694404"/>
    </source>
</evidence>
<dbReference type="GO" id="GO:2000766">
    <property type="term" value="P:negative regulation of cytoplasmic translation"/>
    <property type="evidence" value="ECO:0007669"/>
    <property type="project" value="Ensembl"/>
</dbReference>
<dbReference type="PANTHER" id="PTHR12566:SF8">
    <property type="entry name" value="CYTOPLASMIC POLYADENYLATION ELEMENT-BINDING PROTEIN 2"/>
    <property type="match status" value="1"/>
</dbReference>